<protein>
    <submittedName>
        <fullName evidence="2">Uncharacterized protein</fullName>
    </submittedName>
</protein>
<reference evidence="2 3" key="1">
    <citation type="submission" date="2018-10" db="EMBL/GenBank/DDBJ databases">
        <authorList>
            <consortium name="Pathogen Informatics"/>
        </authorList>
    </citation>
    <scope>NUCLEOTIDE SEQUENCE [LARGE SCALE GENOMIC DNA]</scope>
</reference>
<sequence length="339" mass="37745">MDHDRFSGPDLVGEYRTTLTPSSLLSHQTLDSGEVRSHHRELPGTVMKIDASKVCKPDHYGRECKFCQVSSERGYCTAVGDEVCISVADGRVRIVRSKWTPANGKSCFLDDPLVKTTASVSVGSTDENLHASVKMGGKERDVRRPSQRMLFRRGNAVEMQVVKSDYHNDLSRANNLYEELEGPAMTVQKPDKYFDEYESVSNSFYASQTCIASMQQPPLRDPPVVTANDGHKFHSSSDKESLSEIYTSLKSVTIPTPHETNEEDYETIIKKESTFGSRNTADNSGVFISQGIEDRGHSKCTGENIQDVERSPSNESGNADYDDCDVYEFIDNGVLNNNE</sequence>
<dbReference type="EMBL" id="UXSR01006018">
    <property type="protein sequence ID" value="VDD84130.1"/>
    <property type="molecule type" value="Genomic_DNA"/>
</dbReference>
<proteinExistence type="predicted"/>
<dbReference type="STRING" id="53468.A0A3P6HSD7"/>
<keyword evidence="3" id="KW-1185">Reference proteome</keyword>
<evidence type="ECO:0000313" key="3">
    <source>
        <dbReference type="Proteomes" id="UP000267029"/>
    </source>
</evidence>
<dbReference type="Proteomes" id="UP000267029">
    <property type="component" value="Unassembled WGS sequence"/>
</dbReference>
<evidence type="ECO:0000313" key="2">
    <source>
        <dbReference type="EMBL" id="VDD84130.1"/>
    </source>
</evidence>
<dbReference type="AlphaFoldDB" id="A0A3P6HSD7"/>
<name>A0A3P6HSD7_MESCO</name>
<evidence type="ECO:0000256" key="1">
    <source>
        <dbReference type="SAM" id="MobiDB-lite"/>
    </source>
</evidence>
<accession>A0A3P6HSD7</accession>
<organism evidence="2 3">
    <name type="scientific">Mesocestoides corti</name>
    <name type="common">Flatworm</name>
    <dbReference type="NCBI Taxonomy" id="53468"/>
    <lineage>
        <taxon>Eukaryota</taxon>
        <taxon>Metazoa</taxon>
        <taxon>Spiralia</taxon>
        <taxon>Lophotrochozoa</taxon>
        <taxon>Platyhelminthes</taxon>
        <taxon>Cestoda</taxon>
        <taxon>Eucestoda</taxon>
        <taxon>Cyclophyllidea</taxon>
        <taxon>Mesocestoididae</taxon>
        <taxon>Mesocestoides</taxon>
    </lineage>
</organism>
<feature type="region of interest" description="Disordered" evidence="1">
    <location>
        <begin position="295"/>
        <end position="323"/>
    </location>
</feature>
<gene>
    <name evidence="2" type="ORF">MCOS_LOCUS10133</name>
</gene>